<sequence>MAEQRSDDEIETIDRSVKELDSSGGDVIRGSKVGDEEGLKAPLNVPKFGGWDDSSSDVLSESYATIFSKVREESRRPGGTQINSNISVSGLLMSMESGDDDLDGGYGGGGINDSSSCVASDIYAPSFYKKCQDFGRDTNKHEYFSVRHFNVHGDDDLNGINGYGGGRGTRPRDNGVLEEPKLKHHRGDAGAGTKRGWWKMWFRCWHGRK</sequence>
<organism evidence="3 4">
    <name type="scientific">Mikania micrantha</name>
    <name type="common">bitter vine</name>
    <dbReference type="NCBI Taxonomy" id="192012"/>
    <lineage>
        <taxon>Eukaryota</taxon>
        <taxon>Viridiplantae</taxon>
        <taxon>Streptophyta</taxon>
        <taxon>Embryophyta</taxon>
        <taxon>Tracheophyta</taxon>
        <taxon>Spermatophyta</taxon>
        <taxon>Magnoliopsida</taxon>
        <taxon>eudicotyledons</taxon>
        <taxon>Gunneridae</taxon>
        <taxon>Pentapetalae</taxon>
        <taxon>asterids</taxon>
        <taxon>campanulids</taxon>
        <taxon>Asterales</taxon>
        <taxon>Asteraceae</taxon>
        <taxon>Asteroideae</taxon>
        <taxon>Heliantheae alliance</taxon>
        <taxon>Eupatorieae</taxon>
        <taxon>Mikania</taxon>
    </lineage>
</organism>
<reference evidence="3 4" key="1">
    <citation type="submission" date="2019-05" db="EMBL/GenBank/DDBJ databases">
        <title>Mikania micrantha, genome provides insights into the molecular mechanism of rapid growth.</title>
        <authorList>
            <person name="Liu B."/>
        </authorList>
    </citation>
    <scope>NUCLEOTIDE SEQUENCE [LARGE SCALE GENOMIC DNA]</scope>
    <source>
        <strain evidence="3">NLD-2019</strain>
        <tissue evidence="3">Leaf</tissue>
    </source>
</reference>
<accession>A0A5N6NHC0</accession>
<evidence type="ECO:0000313" key="4">
    <source>
        <dbReference type="Proteomes" id="UP000326396"/>
    </source>
</evidence>
<comment type="caution">
    <text evidence="3">The sequence shown here is derived from an EMBL/GenBank/DDBJ whole genome shotgun (WGS) entry which is preliminary data.</text>
</comment>
<dbReference type="AlphaFoldDB" id="A0A5N6NHC0"/>
<dbReference type="Proteomes" id="UP000326396">
    <property type="component" value="Linkage Group LG19"/>
</dbReference>
<protein>
    <recommendedName>
        <fullName evidence="2">RIN4 pathogenic type III effector avirulence factor Avr cleavage site domain-containing protein</fullName>
    </recommendedName>
</protein>
<gene>
    <name evidence="3" type="ORF">E3N88_20569</name>
</gene>
<dbReference type="Pfam" id="PF05627">
    <property type="entry name" value="AvrRpt-cleavage"/>
    <property type="match status" value="1"/>
</dbReference>
<feature type="compositionally biased region" description="Basic and acidic residues" evidence="1">
    <location>
        <begin position="1"/>
        <end position="21"/>
    </location>
</feature>
<feature type="region of interest" description="Disordered" evidence="1">
    <location>
        <begin position="1"/>
        <end position="33"/>
    </location>
</feature>
<keyword evidence="4" id="KW-1185">Reference proteome</keyword>
<evidence type="ECO:0000259" key="2">
    <source>
        <dbReference type="Pfam" id="PF05627"/>
    </source>
</evidence>
<feature type="domain" description="RIN4 pathogenic type III effector avirulence factor Avr cleavage site" evidence="2">
    <location>
        <begin position="42"/>
        <end position="75"/>
    </location>
</feature>
<dbReference type="InterPro" id="IPR008700">
    <property type="entry name" value="TypeIII_avirulence_cleave"/>
</dbReference>
<dbReference type="EMBL" id="SZYD01000011">
    <property type="protein sequence ID" value="KAD4888496.1"/>
    <property type="molecule type" value="Genomic_DNA"/>
</dbReference>
<evidence type="ECO:0000256" key="1">
    <source>
        <dbReference type="SAM" id="MobiDB-lite"/>
    </source>
</evidence>
<evidence type="ECO:0000313" key="3">
    <source>
        <dbReference type="EMBL" id="KAD4888496.1"/>
    </source>
</evidence>
<feature type="compositionally biased region" description="Basic and acidic residues" evidence="1">
    <location>
        <begin position="170"/>
        <end position="181"/>
    </location>
</feature>
<name>A0A5N6NHC0_9ASTR</name>
<feature type="region of interest" description="Disordered" evidence="1">
    <location>
        <begin position="164"/>
        <end position="188"/>
    </location>
</feature>
<proteinExistence type="predicted"/>